<dbReference type="KEGG" id="hazt:108676742"/>
<evidence type="ECO:0000256" key="16">
    <source>
        <dbReference type="PIRSR" id="PIRSR634016-3"/>
    </source>
</evidence>
<dbReference type="RefSeq" id="XP_018020363.1">
    <property type="nucleotide sequence ID" value="XM_018164874.2"/>
</dbReference>
<dbReference type="SUPFAM" id="SSF63737">
    <property type="entry name" value="Leukotriene A4 hydrolase N-terminal domain"/>
    <property type="match status" value="1"/>
</dbReference>
<evidence type="ECO:0000256" key="13">
    <source>
        <dbReference type="ARBA" id="ARBA00023136"/>
    </source>
</evidence>
<dbReference type="Gene3D" id="2.60.40.1730">
    <property type="entry name" value="tricorn interacting facor f3 domain"/>
    <property type="match status" value="1"/>
</dbReference>
<dbReference type="PANTHER" id="PTHR11533:SF294">
    <property type="entry name" value="THYROTROPIN-RELEASING HORMONE-DEGRADING ECTOENZYME"/>
    <property type="match status" value="1"/>
</dbReference>
<feature type="binding site" evidence="16">
    <location>
        <position position="384"/>
    </location>
    <ligand>
        <name>Zn(2+)</name>
        <dbReference type="ChEBI" id="CHEBI:29105"/>
        <note>catalytic</note>
    </ligand>
</feature>
<evidence type="ECO:0000313" key="23">
    <source>
        <dbReference type="Proteomes" id="UP000694843"/>
    </source>
</evidence>
<evidence type="ECO:0000256" key="7">
    <source>
        <dbReference type="ARBA" id="ARBA00022723"/>
    </source>
</evidence>
<keyword evidence="14" id="KW-0325">Glycoprotein</keyword>
<dbReference type="Pfam" id="PF17900">
    <property type="entry name" value="Peptidase_M1_N"/>
    <property type="match status" value="1"/>
</dbReference>
<evidence type="ECO:0000256" key="11">
    <source>
        <dbReference type="ARBA" id="ARBA00022989"/>
    </source>
</evidence>
<evidence type="ECO:0000256" key="1">
    <source>
        <dbReference type="ARBA" id="ARBA00004606"/>
    </source>
</evidence>
<dbReference type="InterPro" id="IPR045357">
    <property type="entry name" value="Aminopeptidase_N-like_N"/>
</dbReference>
<dbReference type="Gene3D" id="1.25.50.20">
    <property type="match status" value="1"/>
</dbReference>
<keyword evidence="23" id="KW-1185">Reference proteome</keyword>
<comment type="subcellular location">
    <subcellularLocation>
        <location evidence="2">Cell membrane</location>
        <topology evidence="2">Lipid-anchor</topology>
        <topology evidence="2">GPI-anchor</topology>
    </subcellularLocation>
    <subcellularLocation>
        <location evidence="1">Membrane</location>
        <topology evidence="1">Single-pass type II membrane protein</topology>
    </subcellularLocation>
</comment>
<evidence type="ECO:0000256" key="18">
    <source>
        <dbReference type="RuleBase" id="RU364040"/>
    </source>
</evidence>
<dbReference type="GO" id="GO:0042277">
    <property type="term" value="F:peptide binding"/>
    <property type="evidence" value="ECO:0007669"/>
    <property type="project" value="TreeGrafter"/>
</dbReference>
<dbReference type="GO" id="GO:0005737">
    <property type="term" value="C:cytoplasm"/>
    <property type="evidence" value="ECO:0007669"/>
    <property type="project" value="TreeGrafter"/>
</dbReference>
<feature type="site" description="Transition state stabilizer" evidence="17">
    <location>
        <position position="466"/>
    </location>
</feature>
<dbReference type="Gene3D" id="1.10.390.10">
    <property type="entry name" value="Neutral Protease Domain 2"/>
    <property type="match status" value="1"/>
</dbReference>
<evidence type="ECO:0000256" key="5">
    <source>
        <dbReference type="ARBA" id="ARBA00022670"/>
    </source>
</evidence>
<sequence length="984" mass="113638">MKLISAVLHILFVLHLSYVRAFSYVEDELLQESDLFKRLQKYQDLDLHHKPLVSNNVVASDASKLRDNLLTEKRDAMRLPTNIVPHHYHLSLQVYQFINGTFLGHVDMDFHVEKSTRTIVLHSADLTLPQHEMKVTDGTNQTIRISDVTAIPDAEMLNLTTDSTLHPGVNYTLTIHFLGALRDDGFGLYHFGYFDESTHTVRIVVGTQFQPTHARYMFPCLDEPSFKARFSLRVARPTNSTCISNTPLSVTAPFLGFPEYEWDVFKTTVKMSTYLLAFVISQFEFLSKKVDGIEYKVFMRDEHYLEGQHVLDKTPKYLNYFQNFYKIPYPLEKLDSVALDTMVAAGMENWGLITYNSDAVRVTNASTSRHLIASSTLIAHEVAHQWFGNLVTASWWSGLWLNEGFATYMALKCIQEVEPVWDAMKLFISGHQMTAMELDQTQMSTPIVRNVSSIKEISATFNPITYNKGAALIRMMDHFLTEATFQRGVRNYLNELKYSNAEQDDLWRHLTIVGQEDDTLPPDATVKDVMDTWTLQKHYPVVNFVRHPNGSCTVSQKQFSDSRNSSYQGLWWIPVSIITEGSIDMEMTTATIWIPPSSKEMFVAGLPNLPRWVLLNNKQAAYARVNYDYNSWMALARQLKQNHSIFSAITRAQLLDDAYHLFTLGELKDPDVLFTLMSYLSNEEEYLPWLITMKNMEQIHQQLLNQPEFFELKEYLLKLSDKLYFKFGLDRESHSSFQGLFSLRAQKWACALEKMECVRDLLSFFNDFQAAKDIRVVPSHLRSSVLCTGVKEGNSTLWQSLWADALAIRFDSRNRYALLKALGCSKEPWTLKRYLQEGFKNHDSLGTPGLYTIVNAVSQNPISHDYAWDMIKNMSQFKERFGFWPLKASVAKVAISSLSQRRHLTELDEFLEATDYTDDQKKKLRKLVSFNIEWLEKFQAPISNWFSKQYPFDDIKPELMRPLPRMSSRSPRNVKIQLIRPDSL</sequence>
<dbReference type="PRINTS" id="PR00756">
    <property type="entry name" value="ALADIPTASE"/>
</dbReference>
<gene>
    <name evidence="24" type="primary">LOC108676742</name>
</gene>
<evidence type="ECO:0000259" key="22">
    <source>
        <dbReference type="Pfam" id="PF17900"/>
    </source>
</evidence>
<dbReference type="Pfam" id="PF11838">
    <property type="entry name" value="ERAP1_C"/>
    <property type="match status" value="1"/>
</dbReference>
<keyword evidence="7 16" id="KW-0479">Metal-binding</keyword>
<keyword evidence="19" id="KW-0732">Signal</keyword>
<accession>A0A8B7P2V1</accession>
<organism evidence="23 24">
    <name type="scientific">Hyalella azteca</name>
    <name type="common">Amphipod</name>
    <dbReference type="NCBI Taxonomy" id="294128"/>
    <lineage>
        <taxon>Eukaryota</taxon>
        <taxon>Metazoa</taxon>
        <taxon>Ecdysozoa</taxon>
        <taxon>Arthropoda</taxon>
        <taxon>Crustacea</taxon>
        <taxon>Multicrustacea</taxon>
        <taxon>Malacostraca</taxon>
        <taxon>Eumalacostraca</taxon>
        <taxon>Peracarida</taxon>
        <taxon>Amphipoda</taxon>
        <taxon>Senticaudata</taxon>
        <taxon>Talitrida</taxon>
        <taxon>Talitroidea</taxon>
        <taxon>Hyalellidae</taxon>
        <taxon>Hyalella</taxon>
    </lineage>
</organism>
<feature type="active site" description="Proton acceptor" evidence="15">
    <location>
        <position position="381"/>
    </location>
</feature>
<feature type="binding site" evidence="16">
    <location>
        <position position="403"/>
    </location>
    <ligand>
        <name>Zn(2+)</name>
        <dbReference type="ChEBI" id="CHEBI:29105"/>
        <note>catalytic</note>
    </ligand>
</feature>
<dbReference type="GeneID" id="108676742"/>
<evidence type="ECO:0000313" key="24">
    <source>
        <dbReference type="RefSeq" id="XP_018020363.1"/>
    </source>
</evidence>
<keyword evidence="4 18" id="KW-0031">Aminopeptidase</keyword>
<proteinExistence type="inferred from homology"/>
<dbReference type="PANTHER" id="PTHR11533">
    <property type="entry name" value="PROTEASE M1 ZINC METALLOPROTEASE"/>
    <property type="match status" value="1"/>
</dbReference>
<feature type="binding site" evidence="16">
    <location>
        <position position="380"/>
    </location>
    <ligand>
        <name>Zn(2+)</name>
        <dbReference type="ChEBI" id="CHEBI:29105"/>
        <note>catalytic</note>
    </ligand>
</feature>
<dbReference type="InterPro" id="IPR027268">
    <property type="entry name" value="Peptidase_M4/M1_CTD_sf"/>
</dbReference>
<keyword evidence="6" id="KW-0812">Transmembrane</keyword>
<evidence type="ECO:0000256" key="10">
    <source>
        <dbReference type="ARBA" id="ARBA00022968"/>
    </source>
</evidence>
<evidence type="ECO:0000256" key="9">
    <source>
        <dbReference type="ARBA" id="ARBA00022833"/>
    </source>
</evidence>
<dbReference type="InterPro" id="IPR042097">
    <property type="entry name" value="Aminopeptidase_N-like_N_sf"/>
</dbReference>
<keyword evidence="11" id="KW-1133">Transmembrane helix</keyword>
<protein>
    <recommendedName>
        <fullName evidence="18">Aminopeptidase</fullName>
        <ecNumber evidence="18">3.4.11.-</ecNumber>
    </recommendedName>
</protein>
<dbReference type="InterPro" id="IPR034016">
    <property type="entry name" value="M1_APN-typ"/>
</dbReference>
<dbReference type="GO" id="GO:0005615">
    <property type="term" value="C:extracellular space"/>
    <property type="evidence" value="ECO:0007669"/>
    <property type="project" value="TreeGrafter"/>
</dbReference>
<keyword evidence="5 18" id="KW-0645">Protease</keyword>
<evidence type="ECO:0000256" key="12">
    <source>
        <dbReference type="ARBA" id="ARBA00023049"/>
    </source>
</evidence>
<dbReference type="InterPro" id="IPR001930">
    <property type="entry name" value="Peptidase_M1"/>
</dbReference>
<dbReference type="Gene3D" id="2.60.40.1910">
    <property type="match status" value="1"/>
</dbReference>
<evidence type="ECO:0000256" key="4">
    <source>
        <dbReference type="ARBA" id="ARBA00022438"/>
    </source>
</evidence>
<evidence type="ECO:0000256" key="2">
    <source>
        <dbReference type="ARBA" id="ARBA00004609"/>
    </source>
</evidence>
<evidence type="ECO:0000256" key="17">
    <source>
        <dbReference type="PIRSR" id="PIRSR634016-4"/>
    </source>
</evidence>
<evidence type="ECO:0000256" key="8">
    <source>
        <dbReference type="ARBA" id="ARBA00022801"/>
    </source>
</evidence>
<dbReference type="GO" id="GO:0006508">
    <property type="term" value="P:proteolysis"/>
    <property type="evidence" value="ECO:0007669"/>
    <property type="project" value="UniProtKB-KW"/>
</dbReference>
<feature type="signal peptide" evidence="19">
    <location>
        <begin position="1"/>
        <end position="21"/>
    </location>
</feature>
<keyword evidence="8 18" id="KW-0378">Hydrolase</keyword>
<dbReference type="Proteomes" id="UP000694843">
    <property type="component" value="Unplaced"/>
</dbReference>
<dbReference type="GO" id="GO:0005886">
    <property type="term" value="C:plasma membrane"/>
    <property type="evidence" value="ECO:0007669"/>
    <property type="project" value="UniProtKB-SubCell"/>
</dbReference>
<dbReference type="InterPro" id="IPR050344">
    <property type="entry name" value="Peptidase_M1_aminopeptidases"/>
</dbReference>
<dbReference type="InterPro" id="IPR014782">
    <property type="entry name" value="Peptidase_M1_dom"/>
</dbReference>
<dbReference type="FunFam" id="2.60.40.1730:FF:000001">
    <property type="entry name" value="Leucyl-cystinyl aminopeptidase"/>
    <property type="match status" value="1"/>
</dbReference>
<dbReference type="GO" id="GO:0070006">
    <property type="term" value="F:metalloaminopeptidase activity"/>
    <property type="evidence" value="ECO:0007669"/>
    <property type="project" value="TreeGrafter"/>
</dbReference>
<dbReference type="OrthoDB" id="10031169at2759"/>
<evidence type="ECO:0000256" key="19">
    <source>
        <dbReference type="SAM" id="SignalP"/>
    </source>
</evidence>
<dbReference type="GO" id="GO:0043171">
    <property type="term" value="P:peptide catabolic process"/>
    <property type="evidence" value="ECO:0007669"/>
    <property type="project" value="TreeGrafter"/>
</dbReference>
<dbReference type="AlphaFoldDB" id="A0A8B7P2V1"/>
<evidence type="ECO:0000256" key="6">
    <source>
        <dbReference type="ARBA" id="ARBA00022692"/>
    </source>
</evidence>
<dbReference type="InterPro" id="IPR024571">
    <property type="entry name" value="ERAP1-like_C_dom"/>
</dbReference>
<reference evidence="24" key="1">
    <citation type="submission" date="2025-08" db="UniProtKB">
        <authorList>
            <consortium name="RefSeq"/>
        </authorList>
    </citation>
    <scope>IDENTIFICATION</scope>
    <source>
        <tissue evidence="24">Whole organism</tissue>
    </source>
</reference>
<keyword evidence="12 18" id="KW-0482">Metalloprotease</keyword>
<evidence type="ECO:0000256" key="14">
    <source>
        <dbReference type="ARBA" id="ARBA00023180"/>
    </source>
</evidence>
<evidence type="ECO:0000259" key="21">
    <source>
        <dbReference type="Pfam" id="PF11838"/>
    </source>
</evidence>
<evidence type="ECO:0000256" key="3">
    <source>
        <dbReference type="ARBA" id="ARBA00010136"/>
    </source>
</evidence>
<feature type="chain" id="PRO_5034509963" description="Aminopeptidase" evidence="19">
    <location>
        <begin position="22"/>
        <end position="984"/>
    </location>
</feature>
<dbReference type="FunFam" id="1.10.390.10:FF:000013">
    <property type="entry name" value="Aminopeptidase N"/>
    <property type="match status" value="1"/>
</dbReference>
<comment type="similarity">
    <text evidence="3 18">Belongs to the peptidase M1 family.</text>
</comment>
<dbReference type="Pfam" id="PF01433">
    <property type="entry name" value="Peptidase_M1"/>
    <property type="match status" value="1"/>
</dbReference>
<dbReference type="CDD" id="cd09601">
    <property type="entry name" value="M1_APN-Q_like"/>
    <property type="match status" value="1"/>
</dbReference>
<dbReference type="GO" id="GO:0008270">
    <property type="term" value="F:zinc ion binding"/>
    <property type="evidence" value="ECO:0007669"/>
    <property type="project" value="UniProtKB-UniRule"/>
</dbReference>
<evidence type="ECO:0000256" key="15">
    <source>
        <dbReference type="PIRSR" id="PIRSR634016-1"/>
    </source>
</evidence>
<dbReference type="OMA" id="WIDRETE"/>
<keyword evidence="9 16" id="KW-0862">Zinc</keyword>
<feature type="domain" description="Aminopeptidase N-like N-terminal" evidence="22">
    <location>
        <begin position="84"/>
        <end position="275"/>
    </location>
</feature>
<comment type="cofactor">
    <cofactor evidence="16 18">
        <name>Zn(2+)</name>
        <dbReference type="ChEBI" id="CHEBI:29105"/>
    </cofactor>
    <text evidence="16 18">Binds 1 zinc ion per subunit.</text>
</comment>
<feature type="domain" description="Peptidase M1 membrane alanine aminopeptidase" evidence="20">
    <location>
        <begin position="311"/>
        <end position="533"/>
    </location>
</feature>
<name>A0A8B7P2V1_HYAAZ</name>
<dbReference type="EC" id="3.4.11.-" evidence="18"/>
<feature type="domain" description="ERAP1-like C-terminal" evidence="21">
    <location>
        <begin position="612"/>
        <end position="915"/>
    </location>
</feature>
<keyword evidence="13" id="KW-0472">Membrane</keyword>
<evidence type="ECO:0000259" key="20">
    <source>
        <dbReference type="Pfam" id="PF01433"/>
    </source>
</evidence>
<dbReference type="SUPFAM" id="SSF55486">
    <property type="entry name" value="Metalloproteases ('zincins'), catalytic domain"/>
    <property type="match status" value="1"/>
</dbReference>
<keyword evidence="10" id="KW-0735">Signal-anchor</keyword>